<comment type="caution">
    <text evidence="3">The sequence shown here is derived from an EMBL/GenBank/DDBJ whole genome shotgun (WGS) entry which is preliminary data.</text>
</comment>
<evidence type="ECO:0000259" key="2">
    <source>
        <dbReference type="PROSITE" id="PS50848"/>
    </source>
</evidence>
<accession>A0A9Q1CHD7</accession>
<dbReference type="OrthoDB" id="3176171at2759"/>
<organism evidence="3 4">
    <name type="scientific">Holothuria leucospilota</name>
    <name type="common">Black long sea cucumber</name>
    <name type="synonym">Mertensiothuria leucospilota</name>
    <dbReference type="NCBI Taxonomy" id="206669"/>
    <lineage>
        <taxon>Eukaryota</taxon>
        <taxon>Metazoa</taxon>
        <taxon>Echinodermata</taxon>
        <taxon>Eleutherozoa</taxon>
        <taxon>Echinozoa</taxon>
        <taxon>Holothuroidea</taxon>
        <taxon>Aspidochirotacea</taxon>
        <taxon>Aspidochirotida</taxon>
        <taxon>Holothuriidae</taxon>
        <taxon>Holothuria</taxon>
    </lineage>
</organism>
<name>A0A9Q1CHD7_HOLLE</name>
<feature type="domain" description="START" evidence="2">
    <location>
        <begin position="454"/>
        <end position="641"/>
    </location>
</feature>
<feature type="region of interest" description="Disordered" evidence="1">
    <location>
        <begin position="352"/>
        <end position="414"/>
    </location>
</feature>
<dbReference type="InterPro" id="IPR023393">
    <property type="entry name" value="START-like_dom_sf"/>
</dbReference>
<dbReference type="PROSITE" id="PS50848">
    <property type="entry name" value="START"/>
    <property type="match status" value="1"/>
</dbReference>
<evidence type="ECO:0000256" key="1">
    <source>
        <dbReference type="SAM" id="MobiDB-lite"/>
    </source>
</evidence>
<dbReference type="Gene3D" id="3.30.530.20">
    <property type="match status" value="2"/>
</dbReference>
<dbReference type="GO" id="GO:0008289">
    <property type="term" value="F:lipid binding"/>
    <property type="evidence" value="ECO:0007669"/>
    <property type="project" value="InterPro"/>
</dbReference>
<dbReference type="Pfam" id="PF01852">
    <property type="entry name" value="START"/>
    <property type="match status" value="1"/>
</dbReference>
<dbReference type="EMBL" id="JAIZAY010000003">
    <property type="protein sequence ID" value="KAJ8044783.1"/>
    <property type="molecule type" value="Genomic_DNA"/>
</dbReference>
<feature type="compositionally biased region" description="Basic residues" evidence="1">
    <location>
        <begin position="375"/>
        <end position="387"/>
    </location>
</feature>
<dbReference type="Proteomes" id="UP001152320">
    <property type="component" value="Chromosome 3"/>
</dbReference>
<feature type="compositionally biased region" description="Polar residues" evidence="1">
    <location>
        <begin position="392"/>
        <end position="403"/>
    </location>
</feature>
<keyword evidence="4" id="KW-1185">Reference proteome</keyword>
<reference evidence="3" key="1">
    <citation type="submission" date="2021-10" db="EMBL/GenBank/DDBJ databases">
        <title>Tropical sea cucumber genome reveals ecological adaptation and Cuvierian tubules defense mechanism.</title>
        <authorList>
            <person name="Chen T."/>
        </authorList>
    </citation>
    <scope>NUCLEOTIDE SEQUENCE</scope>
    <source>
        <strain evidence="3">Nanhai2018</strain>
        <tissue evidence="3">Muscle</tissue>
    </source>
</reference>
<protein>
    <submittedName>
        <fullName evidence="3">StAR-related lipid transfer protein 9</fullName>
    </submittedName>
</protein>
<dbReference type="InterPro" id="IPR002913">
    <property type="entry name" value="START_lipid-bd_dom"/>
</dbReference>
<gene>
    <name evidence="3" type="ORF">HOLleu_07633</name>
</gene>
<dbReference type="SUPFAM" id="SSF55961">
    <property type="entry name" value="Bet v1-like"/>
    <property type="match status" value="2"/>
</dbReference>
<dbReference type="AlphaFoldDB" id="A0A9Q1CHD7"/>
<dbReference type="PANTHER" id="PTHR47117">
    <property type="entry name" value="STAR-RELATED LIPID TRANSFER PROTEIN 9"/>
    <property type="match status" value="1"/>
</dbReference>
<proteinExistence type="predicted"/>
<evidence type="ECO:0000313" key="4">
    <source>
        <dbReference type="Proteomes" id="UP001152320"/>
    </source>
</evidence>
<evidence type="ECO:0000313" key="3">
    <source>
        <dbReference type="EMBL" id="KAJ8044783.1"/>
    </source>
</evidence>
<dbReference type="PANTHER" id="PTHR47117:SF8">
    <property type="entry name" value="KINESIN FAMILY MEMBER 16B"/>
    <property type="match status" value="1"/>
</dbReference>
<sequence>MAFNMVLFQRSILPSEDARVGMLESGMAPPGLEIFKQLFSQKLLPVDSSSGWQLSGVYHEIRTWEKKLTAMGASFVMFGCSCVINSQPETILATLTAVEKQAEWDKSVRSGEYIAYPTTTDETNYPVKVDLVSFTLSREPSTCQIIGDRIKYAFELSWEILTRGSYKARKPTNTILVARNWRLDEDQSCWLFNRNVDGGDSHNTKELWSYYFIQPVIGSQSKSILHIISCTSRHTDDAPALTAARLVALKHYFEIQTLKTRPLKHASLRHVADSRALREADILARESLMGSERGSVAGSLYSHQETEHTPYRGIHNLAGSPWTEAGASDGWSWDPYMDNSFLSEKSPSHGAAMRISVSSHKDSSSDDTGIAMSGKKTKERKRSLKRTRGNDIESSQSVSTVGGPTSGEEDAPSHHLQDYETLGHQCAQSVLEEIHRAANINVNASEADQRETTKGWVFHNLQKEVLILKKKIKKGRYHSFLGRSLIKAPPKVVYHSVRNPRTRFIYDNMLKKLDIVSTINGDMFIVHATHEVSQLLRKDVRDFCILQRSEMEGDKYVVAFRSVNPAECPLVEGVVRAKVYPSGWVIEPAGDKAQYSMVTYLTQFSLGGGKDVPPSFYKFLSLRVPLSIAYLRTFLEAQLPP</sequence>